<dbReference type="RefSeq" id="WP_119752406.1">
    <property type="nucleotide sequence ID" value="NZ_CP032382.1"/>
</dbReference>
<dbReference type="KEGG" id="chk:D4L85_00135"/>
<evidence type="ECO:0000313" key="4">
    <source>
        <dbReference type="Proteomes" id="UP000266183"/>
    </source>
</evidence>
<gene>
    <name evidence="3" type="ORF">D4L85_00135</name>
</gene>
<feature type="modified residue" description="4-aspartylphosphate" evidence="1">
    <location>
        <position position="68"/>
    </location>
</feature>
<dbReference type="Proteomes" id="UP000266183">
    <property type="component" value="Chromosome"/>
</dbReference>
<evidence type="ECO:0000259" key="2">
    <source>
        <dbReference type="PROSITE" id="PS50110"/>
    </source>
</evidence>
<keyword evidence="1" id="KW-0597">Phosphoprotein</keyword>
<evidence type="ECO:0000256" key="1">
    <source>
        <dbReference type="PROSITE-ProRule" id="PRU00169"/>
    </source>
</evidence>
<dbReference type="GO" id="GO:0000160">
    <property type="term" value="P:phosphorelay signal transduction system"/>
    <property type="evidence" value="ECO:0007669"/>
    <property type="project" value="InterPro"/>
</dbReference>
<dbReference type="PROSITE" id="PS50110">
    <property type="entry name" value="RESPONSE_REGULATORY"/>
    <property type="match status" value="1"/>
</dbReference>
<dbReference type="SUPFAM" id="SSF52172">
    <property type="entry name" value="CheY-like"/>
    <property type="match status" value="1"/>
</dbReference>
<reference evidence="4" key="1">
    <citation type="submission" date="2018-09" db="EMBL/GenBank/DDBJ databases">
        <title>Chryseolinea sp. KIS68-18 isolated from soil.</title>
        <authorList>
            <person name="Weon H.-Y."/>
            <person name="Kwon S.-W."/>
            <person name="Lee S.A."/>
        </authorList>
    </citation>
    <scope>NUCLEOTIDE SEQUENCE [LARGE SCALE GENOMIC DNA]</scope>
    <source>
        <strain evidence="4">KIS68-18</strain>
    </source>
</reference>
<name>A0A385SBT4_9BACT</name>
<dbReference type="PANTHER" id="PTHR44520:SF1">
    <property type="entry name" value="TWO-COMPONENT SYSTEM REGULATORY PROTEIN"/>
    <property type="match status" value="1"/>
</dbReference>
<dbReference type="Pfam" id="PF00072">
    <property type="entry name" value="Response_reg"/>
    <property type="match status" value="1"/>
</dbReference>
<dbReference type="InterPro" id="IPR001789">
    <property type="entry name" value="Sig_transdc_resp-reg_receiver"/>
</dbReference>
<dbReference type="AlphaFoldDB" id="A0A385SBT4"/>
<dbReference type="OrthoDB" id="673187at2"/>
<dbReference type="CDD" id="cd17557">
    <property type="entry name" value="REC_Rcp-like"/>
    <property type="match status" value="1"/>
</dbReference>
<proteinExistence type="predicted"/>
<feature type="domain" description="Response regulatory" evidence="2">
    <location>
        <begin position="7"/>
        <end position="135"/>
    </location>
</feature>
<protein>
    <submittedName>
        <fullName evidence="3">Response regulator</fullName>
    </submittedName>
</protein>
<organism evidence="3 4">
    <name type="scientific">Chryseolinea soli</name>
    <dbReference type="NCBI Taxonomy" id="2321403"/>
    <lineage>
        <taxon>Bacteria</taxon>
        <taxon>Pseudomonadati</taxon>
        <taxon>Bacteroidota</taxon>
        <taxon>Cytophagia</taxon>
        <taxon>Cytophagales</taxon>
        <taxon>Fulvivirgaceae</taxon>
        <taxon>Chryseolinea</taxon>
    </lineage>
</organism>
<dbReference type="EMBL" id="CP032382">
    <property type="protein sequence ID" value="AYB29083.1"/>
    <property type="molecule type" value="Genomic_DNA"/>
</dbReference>
<dbReference type="PANTHER" id="PTHR44520">
    <property type="entry name" value="RESPONSE REGULATOR RCP1-RELATED"/>
    <property type="match status" value="1"/>
</dbReference>
<dbReference type="SMART" id="SM00448">
    <property type="entry name" value="REC"/>
    <property type="match status" value="1"/>
</dbReference>
<dbReference type="Gene3D" id="3.40.50.2300">
    <property type="match status" value="1"/>
</dbReference>
<dbReference type="InterPro" id="IPR011006">
    <property type="entry name" value="CheY-like_superfamily"/>
</dbReference>
<sequence length="144" mass="16303">MIYQEVEVLIVEDNDEDAELAIRALRKHRLANNIVHLSDGEQALDFIFGRGKYSDRIISQMPKVILLDIKMPKVSGLQVLQAVKADPQMKVIPVVILTSSEEDPDIKKSYELGANSYIVKPVEFDNFSKTVADLGLYWMVVNRV</sequence>
<evidence type="ECO:0000313" key="3">
    <source>
        <dbReference type="EMBL" id="AYB29083.1"/>
    </source>
</evidence>
<accession>A0A385SBT4</accession>
<keyword evidence="4" id="KW-1185">Reference proteome</keyword>
<dbReference type="InterPro" id="IPR052893">
    <property type="entry name" value="TCS_response_regulator"/>
</dbReference>